<organism evidence="1 2">
    <name type="scientific">Plakobranchus ocellatus</name>
    <dbReference type="NCBI Taxonomy" id="259542"/>
    <lineage>
        <taxon>Eukaryota</taxon>
        <taxon>Metazoa</taxon>
        <taxon>Spiralia</taxon>
        <taxon>Lophotrochozoa</taxon>
        <taxon>Mollusca</taxon>
        <taxon>Gastropoda</taxon>
        <taxon>Heterobranchia</taxon>
        <taxon>Euthyneura</taxon>
        <taxon>Panpulmonata</taxon>
        <taxon>Sacoglossa</taxon>
        <taxon>Placobranchoidea</taxon>
        <taxon>Plakobranchidae</taxon>
        <taxon>Plakobranchus</taxon>
    </lineage>
</organism>
<reference evidence="1 2" key="1">
    <citation type="journal article" date="2021" name="Elife">
        <title>Chloroplast acquisition without the gene transfer in kleptoplastic sea slugs, Plakobranchus ocellatus.</title>
        <authorList>
            <person name="Maeda T."/>
            <person name="Takahashi S."/>
            <person name="Yoshida T."/>
            <person name="Shimamura S."/>
            <person name="Takaki Y."/>
            <person name="Nagai Y."/>
            <person name="Toyoda A."/>
            <person name="Suzuki Y."/>
            <person name="Arimoto A."/>
            <person name="Ishii H."/>
            <person name="Satoh N."/>
            <person name="Nishiyama T."/>
            <person name="Hasebe M."/>
            <person name="Maruyama T."/>
            <person name="Minagawa J."/>
            <person name="Obokata J."/>
            <person name="Shigenobu S."/>
        </authorList>
    </citation>
    <scope>NUCLEOTIDE SEQUENCE [LARGE SCALE GENOMIC DNA]</scope>
</reference>
<dbReference type="Proteomes" id="UP000735302">
    <property type="component" value="Unassembled WGS sequence"/>
</dbReference>
<proteinExistence type="predicted"/>
<name>A0AAV3ZEX0_9GAST</name>
<protein>
    <submittedName>
        <fullName evidence="1">Uncharacterized protein</fullName>
    </submittedName>
</protein>
<accession>A0AAV3ZEX0</accession>
<gene>
    <name evidence="1" type="ORF">PoB_002428100</name>
</gene>
<dbReference type="AlphaFoldDB" id="A0AAV3ZEX0"/>
<evidence type="ECO:0000313" key="2">
    <source>
        <dbReference type="Proteomes" id="UP000735302"/>
    </source>
</evidence>
<keyword evidence="2" id="KW-1185">Reference proteome</keyword>
<dbReference type="EMBL" id="BLXT01002806">
    <property type="protein sequence ID" value="GFN97775.1"/>
    <property type="molecule type" value="Genomic_DNA"/>
</dbReference>
<comment type="caution">
    <text evidence="1">The sequence shown here is derived from an EMBL/GenBank/DDBJ whole genome shotgun (WGS) entry which is preliminary data.</text>
</comment>
<sequence length="111" mass="12428">MISAYLRADCDSTRQCHRDLYFIRYVKFIRSSSAALPMTFVHSQMRASKKVNINYFVDISLNRGGSRAEGQCDCAVGSGPHATCNCYTFACSNRPLNESAIDEVTEKLQSM</sequence>
<evidence type="ECO:0000313" key="1">
    <source>
        <dbReference type="EMBL" id="GFN97775.1"/>
    </source>
</evidence>